<dbReference type="Proteomes" id="UP000598146">
    <property type="component" value="Unassembled WGS sequence"/>
</dbReference>
<evidence type="ECO:0000313" key="6">
    <source>
        <dbReference type="EMBL" id="MBG0562286.1"/>
    </source>
</evidence>
<keyword evidence="2 5" id="KW-0812">Transmembrane</keyword>
<evidence type="ECO:0000313" key="7">
    <source>
        <dbReference type="Proteomes" id="UP000598146"/>
    </source>
</evidence>
<comment type="caution">
    <text evidence="6">The sequence shown here is derived from an EMBL/GenBank/DDBJ whole genome shotgun (WGS) entry which is preliminary data.</text>
</comment>
<accession>A0A931C907</accession>
<protein>
    <submittedName>
        <fullName evidence="6">DoxX family membrane protein</fullName>
    </submittedName>
</protein>
<dbReference type="AlphaFoldDB" id="A0A931C907"/>
<dbReference type="RefSeq" id="WP_196414079.1">
    <property type="nucleotide sequence ID" value="NZ_JADQTO010000005.1"/>
</dbReference>
<dbReference type="GO" id="GO:0016020">
    <property type="term" value="C:membrane"/>
    <property type="evidence" value="ECO:0007669"/>
    <property type="project" value="UniProtKB-SubCell"/>
</dbReference>
<dbReference type="Pfam" id="PF07681">
    <property type="entry name" value="DoxX"/>
    <property type="match status" value="1"/>
</dbReference>
<name>A0A931C907_9ACTN</name>
<sequence length="181" mass="19365">MATITHLETVEAPGAMLTRSGARALAVLRIATGFVFLWAFLDKTLGFGYATPAERAWINGGSPTKGFLSSLETGPFTGFFHDIAGAGWANWLFMLGLLGIGIALILGVGLRIAAVASALMMAFMWVAEWPLASGSSNPVVDYHVIYAIGGVVLALTYAGHTWGLGRWWAALPLVQKNRWLI</sequence>
<keyword evidence="3 5" id="KW-1133">Transmembrane helix</keyword>
<feature type="transmembrane region" description="Helical" evidence="5">
    <location>
        <begin position="113"/>
        <end position="132"/>
    </location>
</feature>
<comment type="subcellular location">
    <subcellularLocation>
        <location evidence="1">Membrane</location>
        <topology evidence="1">Multi-pass membrane protein</topology>
    </subcellularLocation>
</comment>
<proteinExistence type="predicted"/>
<evidence type="ECO:0000256" key="2">
    <source>
        <dbReference type="ARBA" id="ARBA00022692"/>
    </source>
</evidence>
<reference evidence="6" key="1">
    <citation type="submission" date="2020-11" db="EMBL/GenBank/DDBJ databases">
        <title>Isolation and identification of active actinomycetes.</title>
        <authorList>
            <person name="Sun X."/>
        </authorList>
    </citation>
    <scope>NUCLEOTIDE SEQUENCE</scope>
    <source>
        <strain evidence="6">NEAU-A11</strain>
    </source>
</reference>
<evidence type="ECO:0000256" key="3">
    <source>
        <dbReference type="ARBA" id="ARBA00022989"/>
    </source>
</evidence>
<gene>
    <name evidence="6" type="ORF">I4J89_12505</name>
</gene>
<feature type="transmembrane region" description="Helical" evidence="5">
    <location>
        <begin position="88"/>
        <end position="106"/>
    </location>
</feature>
<keyword evidence="7" id="KW-1185">Reference proteome</keyword>
<evidence type="ECO:0000256" key="5">
    <source>
        <dbReference type="SAM" id="Phobius"/>
    </source>
</evidence>
<evidence type="ECO:0000256" key="1">
    <source>
        <dbReference type="ARBA" id="ARBA00004141"/>
    </source>
</evidence>
<evidence type="ECO:0000256" key="4">
    <source>
        <dbReference type="ARBA" id="ARBA00023136"/>
    </source>
</evidence>
<dbReference type="EMBL" id="JADQTO010000005">
    <property type="protein sequence ID" value="MBG0562286.1"/>
    <property type="molecule type" value="Genomic_DNA"/>
</dbReference>
<feature type="transmembrane region" description="Helical" evidence="5">
    <location>
        <begin position="144"/>
        <end position="169"/>
    </location>
</feature>
<organism evidence="6 7">
    <name type="scientific">Actinoplanes aureus</name>
    <dbReference type="NCBI Taxonomy" id="2792083"/>
    <lineage>
        <taxon>Bacteria</taxon>
        <taxon>Bacillati</taxon>
        <taxon>Actinomycetota</taxon>
        <taxon>Actinomycetes</taxon>
        <taxon>Micromonosporales</taxon>
        <taxon>Micromonosporaceae</taxon>
        <taxon>Actinoplanes</taxon>
    </lineage>
</organism>
<keyword evidence="4 5" id="KW-0472">Membrane</keyword>
<feature type="transmembrane region" description="Helical" evidence="5">
    <location>
        <begin position="21"/>
        <end position="41"/>
    </location>
</feature>
<dbReference type="InterPro" id="IPR032808">
    <property type="entry name" value="DoxX"/>
</dbReference>